<evidence type="ECO:0000313" key="4">
    <source>
        <dbReference type="EMBL" id="SDE23796.1"/>
    </source>
</evidence>
<protein>
    <recommendedName>
        <fullName evidence="6">Glycoamylase-like domain-containing protein</fullName>
    </recommendedName>
</protein>
<dbReference type="InterPro" id="IPR019282">
    <property type="entry name" value="Glycoamylase-like_cons_dom"/>
</dbReference>
<evidence type="ECO:0008006" key="6">
    <source>
        <dbReference type="Google" id="ProtNLM"/>
    </source>
</evidence>
<evidence type="ECO:0000259" key="3">
    <source>
        <dbReference type="Pfam" id="PF13205"/>
    </source>
</evidence>
<name>A0A1G7BBU8_NIADE</name>
<dbReference type="Pfam" id="PF10091">
    <property type="entry name" value="Glycoamylase"/>
    <property type="match status" value="1"/>
</dbReference>
<dbReference type="Pfam" id="PF13205">
    <property type="entry name" value="Big_5"/>
    <property type="match status" value="1"/>
</dbReference>
<feature type="domain" description="SbsA Ig-like" evidence="3">
    <location>
        <begin position="64"/>
        <end position="151"/>
    </location>
</feature>
<organism evidence="4 5">
    <name type="scientific">Niabella drilacis (strain DSM 25811 / CCM 8410 / CCUG 62505 / LMG 26954 / E90)</name>
    <dbReference type="NCBI Taxonomy" id="1285928"/>
    <lineage>
        <taxon>Bacteria</taxon>
        <taxon>Pseudomonadati</taxon>
        <taxon>Bacteroidota</taxon>
        <taxon>Chitinophagia</taxon>
        <taxon>Chitinophagales</taxon>
        <taxon>Chitinophagaceae</taxon>
        <taxon>Niabella</taxon>
    </lineage>
</organism>
<evidence type="ECO:0000259" key="2">
    <source>
        <dbReference type="Pfam" id="PF10091"/>
    </source>
</evidence>
<gene>
    <name evidence="4" type="ORF">SAMN04487894_12828</name>
</gene>
<proteinExistence type="predicted"/>
<sequence length="569" mass="62797">MRRPFLSIIMSGKLNPGLVFTVLLVLCFSCGSKKDIVPPAIDIKKNPSLNNMMLNGAIFNTSVVNVSAIPQFRLVFSQPIKAASLTAISLSDDRDTKIPVATLLSDNDSVVLVQPAQRLSYLTKYTFSVSTALQSASGGSLQSPINGSFVTTLDSSRKFPVIANNALLDTIQKRTFNYFWDFAHPVSGMIREGSKHPSNIVTTGGTGFGIMALLVGIERGFITRTEGLQRIEKITDFLENKVQTFHGAFPHWLDGTSGNVIPFSQNDNGADLVETAFLVQGLISARQYFSGGGEEVLLRTAINAIADSVEWNWFRQNNQQVLYWHWSADKGWAMNLKIRGWNESLVTYVLAAGSKEHAITRQVYDEGWAGSGTMKNGQSFYNIRLPLGPDYGGPLFFEHYSFMGINPNGLSDAYASYEEQAKNHSLINYHYCSTNPKNYFGYSDSVWGLTASNIKNGYAAASPTNDQGFIAPTAAIASLPYTPAESMAALQFYYYVLGDKLWKEYGFVDAFSLDVLKNNGAWFDDAFLAIDQGPIIVMIENYRTKLLWNLFMSAPEVQNGLTKLGFAGF</sequence>
<dbReference type="Gene3D" id="1.50.10.140">
    <property type="match status" value="1"/>
</dbReference>
<dbReference type="STRING" id="1285928.SAMN04487894_12828"/>
<evidence type="ECO:0000256" key="1">
    <source>
        <dbReference type="ARBA" id="ARBA00022729"/>
    </source>
</evidence>
<reference evidence="5" key="1">
    <citation type="submission" date="2016-10" db="EMBL/GenBank/DDBJ databases">
        <authorList>
            <person name="Varghese N."/>
            <person name="Submissions S."/>
        </authorList>
    </citation>
    <scope>NUCLEOTIDE SEQUENCE [LARGE SCALE GENOMIC DNA]</scope>
    <source>
        <strain evidence="5">DSM 25811 / CCM 8410 / LMG 26954 / E90</strain>
    </source>
</reference>
<dbReference type="Proteomes" id="UP000198757">
    <property type="component" value="Unassembled WGS sequence"/>
</dbReference>
<feature type="domain" description="Glycoamylase-like" evidence="2">
    <location>
        <begin position="337"/>
        <end position="554"/>
    </location>
</feature>
<accession>A0A1G7BBU8</accession>
<evidence type="ECO:0000313" key="5">
    <source>
        <dbReference type="Proteomes" id="UP000198757"/>
    </source>
</evidence>
<dbReference type="EMBL" id="FMZO01000028">
    <property type="protein sequence ID" value="SDE23796.1"/>
    <property type="molecule type" value="Genomic_DNA"/>
</dbReference>
<dbReference type="InterPro" id="IPR032812">
    <property type="entry name" value="SbsA_Ig"/>
</dbReference>
<keyword evidence="1" id="KW-0732">Signal</keyword>
<keyword evidence="5" id="KW-1185">Reference proteome</keyword>
<dbReference type="AlphaFoldDB" id="A0A1G7BBU8"/>